<dbReference type="Proteomes" id="UP000821837">
    <property type="component" value="Unassembled WGS sequence"/>
</dbReference>
<reference evidence="1" key="2">
    <citation type="submission" date="2021-09" db="EMBL/GenBank/DDBJ databases">
        <authorList>
            <person name="Jia N."/>
            <person name="Wang J."/>
            <person name="Shi W."/>
            <person name="Du L."/>
            <person name="Sun Y."/>
            <person name="Zhan W."/>
            <person name="Jiang J."/>
            <person name="Wang Q."/>
            <person name="Zhang B."/>
            <person name="Ji P."/>
            <person name="Sakyi L.B."/>
            <person name="Cui X."/>
            <person name="Yuan T."/>
            <person name="Jiang B."/>
            <person name="Yang W."/>
            <person name="Lam T.T.-Y."/>
            <person name="Chang Q."/>
            <person name="Ding S."/>
            <person name="Wang X."/>
            <person name="Zhu J."/>
            <person name="Ruan X."/>
            <person name="Zhao L."/>
            <person name="Wei J."/>
            <person name="Que T."/>
            <person name="Du C."/>
            <person name="Cheng J."/>
            <person name="Dai P."/>
            <person name="Han X."/>
            <person name="Huang E."/>
            <person name="Gao Y."/>
            <person name="Liu J."/>
            <person name="Shao H."/>
            <person name="Ye R."/>
            <person name="Li L."/>
            <person name="Wei W."/>
            <person name="Wang X."/>
            <person name="Wang C."/>
            <person name="Huo Q."/>
            <person name="Li W."/>
            <person name="Guo W."/>
            <person name="Chen H."/>
            <person name="Chen S."/>
            <person name="Zhou L."/>
            <person name="Zhou L."/>
            <person name="Ni X."/>
            <person name="Tian J."/>
            <person name="Zhou Y."/>
            <person name="Sheng Y."/>
            <person name="Liu T."/>
            <person name="Pan Y."/>
            <person name="Xia L."/>
            <person name="Li J."/>
            <person name="Zhao F."/>
            <person name="Cao W."/>
        </authorList>
    </citation>
    <scope>NUCLEOTIDE SEQUENCE</scope>
    <source>
        <strain evidence="1">Rsan-2018</strain>
        <tissue evidence="1">Larvae</tissue>
    </source>
</reference>
<dbReference type="AlphaFoldDB" id="A0A9D4PCQ3"/>
<proteinExistence type="predicted"/>
<evidence type="ECO:0000313" key="1">
    <source>
        <dbReference type="EMBL" id="KAH7936429.1"/>
    </source>
</evidence>
<keyword evidence="2" id="KW-1185">Reference proteome</keyword>
<dbReference type="EMBL" id="JABSTV010001255">
    <property type="protein sequence ID" value="KAH7936429.1"/>
    <property type="molecule type" value="Genomic_DNA"/>
</dbReference>
<sequence length="107" mass="11731">MVPSMRSRATGAPASATALTATDECSLRLLIRQIVHEEIEKENARCTSLSQAPPQQEFTVASVAEVICQELRQAFASPEQYSDASYQPIAHTYGDAVHRPLAPELLY</sequence>
<comment type="caution">
    <text evidence="1">The sequence shown here is derived from an EMBL/GenBank/DDBJ whole genome shotgun (WGS) entry which is preliminary data.</text>
</comment>
<organism evidence="1 2">
    <name type="scientific">Rhipicephalus sanguineus</name>
    <name type="common">Brown dog tick</name>
    <name type="synonym">Ixodes sanguineus</name>
    <dbReference type="NCBI Taxonomy" id="34632"/>
    <lineage>
        <taxon>Eukaryota</taxon>
        <taxon>Metazoa</taxon>
        <taxon>Ecdysozoa</taxon>
        <taxon>Arthropoda</taxon>
        <taxon>Chelicerata</taxon>
        <taxon>Arachnida</taxon>
        <taxon>Acari</taxon>
        <taxon>Parasitiformes</taxon>
        <taxon>Ixodida</taxon>
        <taxon>Ixodoidea</taxon>
        <taxon>Ixodidae</taxon>
        <taxon>Rhipicephalinae</taxon>
        <taxon>Rhipicephalus</taxon>
        <taxon>Rhipicephalus</taxon>
    </lineage>
</organism>
<evidence type="ECO:0000313" key="2">
    <source>
        <dbReference type="Proteomes" id="UP000821837"/>
    </source>
</evidence>
<gene>
    <name evidence="1" type="ORF">HPB52_023414</name>
</gene>
<accession>A0A9D4PCQ3</accession>
<protein>
    <submittedName>
        <fullName evidence="1">Uncharacterized protein</fullName>
    </submittedName>
</protein>
<name>A0A9D4PCQ3_RHISA</name>
<reference evidence="1" key="1">
    <citation type="journal article" date="2020" name="Cell">
        <title>Large-Scale Comparative Analyses of Tick Genomes Elucidate Their Genetic Diversity and Vector Capacities.</title>
        <authorList>
            <consortium name="Tick Genome and Microbiome Consortium (TIGMIC)"/>
            <person name="Jia N."/>
            <person name="Wang J."/>
            <person name="Shi W."/>
            <person name="Du L."/>
            <person name="Sun Y."/>
            <person name="Zhan W."/>
            <person name="Jiang J.F."/>
            <person name="Wang Q."/>
            <person name="Zhang B."/>
            <person name="Ji P."/>
            <person name="Bell-Sakyi L."/>
            <person name="Cui X.M."/>
            <person name="Yuan T.T."/>
            <person name="Jiang B.G."/>
            <person name="Yang W.F."/>
            <person name="Lam T.T."/>
            <person name="Chang Q.C."/>
            <person name="Ding S.J."/>
            <person name="Wang X.J."/>
            <person name="Zhu J.G."/>
            <person name="Ruan X.D."/>
            <person name="Zhao L."/>
            <person name="Wei J.T."/>
            <person name="Ye R.Z."/>
            <person name="Que T.C."/>
            <person name="Du C.H."/>
            <person name="Zhou Y.H."/>
            <person name="Cheng J.X."/>
            <person name="Dai P.F."/>
            <person name="Guo W.B."/>
            <person name="Han X.H."/>
            <person name="Huang E.J."/>
            <person name="Li L.F."/>
            <person name="Wei W."/>
            <person name="Gao Y.C."/>
            <person name="Liu J.Z."/>
            <person name="Shao H.Z."/>
            <person name="Wang X."/>
            <person name="Wang C.C."/>
            <person name="Yang T.C."/>
            <person name="Huo Q.B."/>
            <person name="Li W."/>
            <person name="Chen H.Y."/>
            <person name="Chen S.E."/>
            <person name="Zhou L.G."/>
            <person name="Ni X.B."/>
            <person name="Tian J.H."/>
            <person name="Sheng Y."/>
            <person name="Liu T."/>
            <person name="Pan Y.S."/>
            <person name="Xia L.Y."/>
            <person name="Li J."/>
            <person name="Zhao F."/>
            <person name="Cao W.C."/>
        </authorList>
    </citation>
    <scope>NUCLEOTIDE SEQUENCE</scope>
    <source>
        <strain evidence="1">Rsan-2018</strain>
    </source>
</reference>